<keyword evidence="1" id="KW-0067">ATP-binding</keyword>
<evidence type="ECO:0000259" key="2">
    <source>
        <dbReference type="Pfam" id="PF00069"/>
    </source>
</evidence>
<feature type="domain" description="Protein kinase" evidence="2">
    <location>
        <begin position="30"/>
        <end position="98"/>
    </location>
</feature>
<dbReference type="GO" id="GO:0004672">
    <property type="term" value="F:protein kinase activity"/>
    <property type="evidence" value="ECO:0007669"/>
    <property type="project" value="InterPro"/>
</dbReference>
<evidence type="ECO:0000313" key="3">
    <source>
        <dbReference type="EMBL" id="CAG8715958.1"/>
    </source>
</evidence>
<comment type="caution">
    <text evidence="3">The sequence shown here is derived from an EMBL/GenBank/DDBJ whole genome shotgun (WGS) entry which is preliminary data.</text>
</comment>
<sequence>MSMKASPEVSEQLEEYLKSKSIKSFDYSQFKDVKRIGEGGYAVVFSATFNEQIYALKSFNKNLKLEDKELGQFKREVKCLYKIEHHQNIIKFHGFSRAELDKLSTETTVEFITNPINSGNASTDLDSSAESSNKTDLSKKISTITIPKKSKTLDTDIDISSNDHAQSVNSFFENNIQQEEFTERDLQNVDDQIRQTSEIDWSDLIDMCEYGFIVEKGTIKKAPNKPFKIKLVDNRKFRLLNNHSEMKTHHDSSEYSSIIIKKAVLSISKPDIHLTENFIQDITNILSNNNMNDKTVQFRELSKKYGNFYASRFSFGGAIMTKNLKAKPKVAGFKGKIEIPFIKLTVNELSFPNNTEDEFASESYLVGGRGTNSDQNNWAESLEDFKTWQLIEHHDVYPLFNLLGKDLQEKLLEILGKRILKANVKELSFSLDKDQKTPYIYDLSEQLRDIPNIKDCQIFTSIMNEKDKYIFSSRIDYDDDNPIIVIHRIASKKAPNDRESYSIQLGWIVIGYPANFDVYFDFQKLPHQYARNKYIFGTCSLEVPKNSYSSHETTLVTGVYFVPQKRMGCLFIYDIDNNSDMNLLIDDLFLQRLMLNVCIIDCEPACSQKCYGKIDVNLNK</sequence>
<dbReference type="SUPFAM" id="SSF56112">
    <property type="entry name" value="Protein kinase-like (PK-like)"/>
    <property type="match status" value="1"/>
</dbReference>
<reference evidence="3" key="1">
    <citation type="submission" date="2021-06" db="EMBL/GenBank/DDBJ databases">
        <authorList>
            <person name="Kallberg Y."/>
            <person name="Tangrot J."/>
            <person name="Rosling A."/>
        </authorList>
    </citation>
    <scope>NUCLEOTIDE SEQUENCE</scope>
    <source>
        <strain evidence="3">FL966</strain>
    </source>
</reference>
<gene>
    <name evidence="3" type="ORF">CPELLU_LOCUS12598</name>
</gene>
<dbReference type="InterPro" id="IPR011009">
    <property type="entry name" value="Kinase-like_dom_sf"/>
</dbReference>
<dbReference type="PROSITE" id="PS00107">
    <property type="entry name" value="PROTEIN_KINASE_ATP"/>
    <property type="match status" value="1"/>
</dbReference>
<protein>
    <submittedName>
        <fullName evidence="3">17681_t:CDS:1</fullName>
    </submittedName>
</protein>
<dbReference type="EMBL" id="CAJVQA010012358">
    <property type="protein sequence ID" value="CAG8715958.1"/>
    <property type="molecule type" value="Genomic_DNA"/>
</dbReference>
<dbReference type="OrthoDB" id="2334908at2759"/>
<dbReference type="InterPro" id="IPR017441">
    <property type="entry name" value="Protein_kinase_ATP_BS"/>
</dbReference>
<dbReference type="Pfam" id="PF00069">
    <property type="entry name" value="Pkinase"/>
    <property type="match status" value="1"/>
</dbReference>
<keyword evidence="4" id="KW-1185">Reference proteome</keyword>
<evidence type="ECO:0000256" key="1">
    <source>
        <dbReference type="PROSITE-ProRule" id="PRU10141"/>
    </source>
</evidence>
<name>A0A9N9I182_9GLOM</name>
<proteinExistence type="predicted"/>
<dbReference type="Proteomes" id="UP000789759">
    <property type="component" value="Unassembled WGS sequence"/>
</dbReference>
<evidence type="ECO:0000313" key="4">
    <source>
        <dbReference type="Proteomes" id="UP000789759"/>
    </source>
</evidence>
<accession>A0A9N9I182</accession>
<dbReference type="AlphaFoldDB" id="A0A9N9I182"/>
<dbReference type="Gene3D" id="3.30.200.20">
    <property type="entry name" value="Phosphorylase Kinase, domain 1"/>
    <property type="match status" value="1"/>
</dbReference>
<feature type="binding site" evidence="1">
    <location>
        <position position="57"/>
    </location>
    <ligand>
        <name>ATP</name>
        <dbReference type="ChEBI" id="CHEBI:30616"/>
    </ligand>
</feature>
<dbReference type="InterPro" id="IPR000719">
    <property type="entry name" value="Prot_kinase_dom"/>
</dbReference>
<feature type="non-terminal residue" evidence="3">
    <location>
        <position position="1"/>
    </location>
</feature>
<keyword evidence="1" id="KW-0547">Nucleotide-binding</keyword>
<dbReference type="GO" id="GO:0005524">
    <property type="term" value="F:ATP binding"/>
    <property type="evidence" value="ECO:0007669"/>
    <property type="project" value="UniProtKB-UniRule"/>
</dbReference>
<organism evidence="3 4">
    <name type="scientific">Cetraspora pellucida</name>
    <dbReference type="NCBI Taxonomy" id="1433469"/>
    <lineage>
        <taxon>Eukaryota</taxon>
        <taxon>Fungi</taxon>
        <taxon>Fungi incertae sedis</taxon>
        <taxon>Mucoromycota</taxon>
        <taxon>Glomeromycotina</taxon>
        <taxon>Glomeromycetes</taxon>
        <taxon>Diversisporales</taxon>
        <taxon>Gigasporaceae</taxon>
        <taxon>Cetraspora</taxon>
    </lineage>
</organism>